<dbReference type="SMART" id="SM00382">
    <property type="entry name" value="AAA"/>
    <property type="match status" value="1"/>
</dbReference>
<dbReference type="Pfam" id="PF02954">
    <property type="entry name" value="HTH_8"/>
    <property type="match status" value="1"/>
</dbReference>
<feature type="domain" description="Sigma-54 factor interaction" evidence="7">
    <location>
        <begin position="145"/>
        <end position="374"/>
    </location>
</feature>
<dbReference type="InterPro" id="IPR003593">
    <property type="entry name" value="AAA+_ATPase"/>
</dbReference>
<dbReference type="GO" id="GO:0006355">
    <property type="term" value="P:regulation of DNA-templated transcription"/>
    <property type="evidence" value="ECO:0007669"/>
    <property type="project" value="InterPro"/>
</dbReference>
<evidence type="ECO:0000256" key="4">
    <source>
        <dbReference type="ARBA" id="ARBA00023015"/>
    </source>
</evidence>
<evidence type="ECO:0000256" key="2">
    <source>
        <dbReference type="ARBA" id="ARBA00022741"/>
    </source>
</evidence>
<dbReference type="PROSITE" id="PS00675">
    <property type="entry name" value="SIGMA54_INTERACT_1"/>
    <property type="match status" value="1"/>
</dbReference>
<dbReference type="InterPro" id="IPR002078">
    <property type="entry name" value="Sigma_54_int"/>
</dbReference>
<keyword evidence="4" id="KW-0805">Transcription regulation</keyword>
<evidence type="ECO:0000256" key="6">
    <source>
        <dbReference type="PROSITE-ProRule" id="PRU00169"/>
    </source>
</evidence>
<dbReference type="InterPro" id="IPR011006">
    <property type="entry name" value="CheY-like_superfamily"/>
</dbReference>
<dbReference type="InterPro" id="IPR001789">
    <property type="entry name" value="Sig_transdc_resp-reg_receiver"/>
</dbReference>
<evidence type="ECO:0000256" key="1">
    <source>
        <dbReference type="ARBA" id="ARBA00022553"/>
    </source>
</evidence>
<evidence type="ECO:0000313" key="9">
    <source>
        <dbReference type="EMBL" id="HHS52193.1"/>
    </source>
</evidence>
<dbReference type="InterPro" id="IPR058031">
    <property type="entry name" value="AAA_lid_NorR"/>
</dbReference>
<dbReference type="Gene3D" id="3.40.50.300">
    <property type="entry name" value="P-loop containing nucleotide triphosphate hydrolases"/>
    <property type="match status" value="1"/>
</dbReference>
<dbReference type="PANTHER" id="PTHR32071:SF17">
    <property type="entry name" value="TRANSCRIPTIONAL REGULATOR (NTRC FAMILY)"/>
    <property type="match status" value="1"/>
</dbReference>
<dbReference type="EMBL" id="DTLI01000130">
    <property type="protein sequence ID" value="HHS52193.1"/>
    <property type="molecule type" value="Genomic_DNA"/>
</dbReference>
<keyword evidence="1 6" id="KW-0597">Phosphoprotein</keyword>
<dbReference type="SUPFAM" id="SSF46689">
    <property type="entry name" value="Homeodomain-like"/>
    <property type="match status" value="1"/>
</dbReference>
<comment type="caution">
    <text evidence="9">The sequence shown here is derived from an EMBL/GenBank/DDBJ whole genome shotgun (WGS) entry which is preliminary data.</text>
</comment>
<evidence type="ECO:0000256" key="3">
    <source>
        <dbReference type="ARBA" id="ARBA00022840"/>
    </source>
</evidence>
<feature type="modified residue" description="4-aspartylphosphate" evidence="6">
    <location>
        <position position="57"/>
    </location>
</feature>
<dbReference type="InterPro" id="IPR009057">
    <property type="entry name" value="Homeodomain-like_sf"/>
</dbReference>
<dbReference type="Gene3D" id="1.10.8.60">
    <property type="match status" value="1"/>
</dbReference>
<dbReference type="Gene3D" id="1.10.10.60">
    <property type="entry name" value="Homeodomain-like"/>
    <property type="match status" value="1"/>
</dbReference>
<dbReference type="CDD" id="cd00009">
    <property type="entry name" value="AAA"/>
    <property type="match status" value="1"/>
</dbReference>
<dbReference type="InterPro" id="IPR025943">
    <property type="entry name" value="Sigma_54_int_dom_ATP-bd_2"/>
</dbReference>
<dbReference type="GO" id="GO:0000160">
    <property type="term" value="P:phosphorelay signal transduction system"/>
    <property type="evidence" value="ECO:0007669"/>
    <property type="project" value="InterPro"/>
</dbReference>
<dbReference type="PROSITE" id="PS50110">
    <property type="entry name" value="RESPONSE_REGULATORY"/>
    <property type="match status" value="1"/>
</dbReference>
<dbReference type="Pfam" id="PF25601">
    <property type="entry name" value="AAA_lid_14"/>
    <property type="match status" value="1"/>
</dbReference>
<gene>
    <name evidence="9" type="ORF">ENW73_04920</name>
</gene>
<keyword evidence="2" id="KW-0547">Nucleotide-binding</keyword>
<keyword evidence="5" id="KW-0804">Transcription</keyword>
<dbReference type="GO" id="GO:0043565">
    <property type="term" value="F:sequence-specific DNA binding"/>
    <property type="evidence" value="ECO:0007669"/>
    <property type="project" value="InterPro"/>
</dbReference>
<feature type="domain" description="Response regulatory" evidence="8">
    <location>
        <begin position="8"/>
        <end position="122"/>
    </location>
</feature>
<dbReference type="Pfam" id="PF00158">
    <property type="entry name" value="Sigma54_activat"/>
    <property type="match status" value="1"/>
</dbReference>
<sequence>MSVDQQPRILVVDDDERARRTLNDILIADHYSVLTCADGATALKLVRENDLDTVLLDLVLPDINGIEVLRQIKKEKPRLPVIIISGYGTIRDAVSAAKAGAYDFLEKSGFDKNRLLLLVRRAIDQEKMAKEIALLKTEIFKKYHMVGVSPPMRKVFEFIENVGPQKANVIITGESGVGKELVARALHFRSPRKDKPFIKINCAAIPKELIESELFGYEKGAFTDAKTQKKGKLELADTGTLFLDEIGDMSLSAQAKLLHFIQDGVFERLGGTKTHKVDVRIVAATNKNLEEEIREYRFREDLFYRLNVVGIYIPPLRSRREDIPVLADYFLEILCEEHGTPKKTLTEDAMEFLKNQYWKGNCRELNNLIERAVIMVKQTKITAEDLIKMQELSQPIITSEPVSLRQARADFEREYMLNILAQHNWNLTEVAQVLKIDRAHLYRKLKRLKIEVR</sequence>
<dbReference type="SUPFAM" id="SSF52540">
    <property type="entry name" value="P-loop containing nucleoside triphosphate hydrolases"/>
    <property type="match status" value="1"/>
</dbReference>
<dbReference type="InterPro" id="IPR002197">
    <property type="entry name" value="HTH_Fis"/>
</dbReference>
<dbReference type="Pfam" id="PF00072">
    <property type="entry name" value="Response_reg"/>
    <property type="match status" value="1"/>
</dbReference>
<dbReference type="InterPro" id="IPR025662">
    <property type="entry name" value="Sigma_54_int_dom_ATP-bd_1"/>
</dbReference>
<dbReference type="GO" id="GO:0005524">
    <property type="term" value="F:ATP binding"/>
    <property type="evidence" value="ECO:0007669"/>
    <property type="project" value="UniProtKB-KW"/>
</dbReference>
<proteinExistence type="predicted"/>
<dbReference type="SMART" id="SM00448">
    <property type="entry name" value="REC"/>
    <property type="match status" value="1"/>
</dbReference>
<dbReference type="InterPro" id="IPR027417">
    <property type="entry name" value="P-loop_NTPase"/>
</dbReference>
<dbReference type="SUPFAM" id="SSF52172">
    <property type="entry name" value="CheY-like"/>
    <property type="match status" value="1"/>
</dbReference>
<dbReference type="PROSITE" id="PS00676">
    <property type="entry name" value="SIGMA54_INTERACT_2"/>
    <property type="match status" value="1"/>
</dbReference>
<dbReference type="PROSITE" id="PS50045">
    <property type="entry name" value="SIGMA54_INTERACT_4"/>
    <property type="match status" value="1"/>
</dbReference>
<dbReference type="Gene3D" id="3.40.50.2300">
    <property type="match status" value="1"/>
</dbReference>
<organism evidence="9">
    <name type="scientific">candidate division WOR-3 bacterium</name>
    <dbReference type="NCBI Taxonomy" id="2052148"/>
    <lineage>
        <taxon>Bacteria</taxon>
        <taxon>Bacteria division WOR-3</taxon>
    </lineage>
</organism>
<evidence type="ECO:0000256" key="5">
    <source>
        <dbReference type="ARBA" id="ARBA00023163"/>
    </source>
</evidence>
<evidence type="ECO:0000259" key="8">
    <source>
        <dbReference type="PROSITE" id="PS50110"/>
    </source>
</evidence>
<accession>A0A7C6A9J4</accession>
<dbReference type="FunFam" id="3.40.50.300:FF:000006">
    <property type="entry name" value="DNA-binding transcriptional regulator NtrC"/>
    <property type="match status" value="1"/>
</dbReference>
<evidence type="ECO:0000259" key="7">
    <source>
        <dbReference type="PROSITE" id="PS50045"/>
    </source>
</evidence>
<reference evidence="9" key="1">
    <citation type="journal article" date="2020" name="mSystems">
        <title>Genome- and Community-Level Interaction Insights into Carbon Utilization and Element Cycling Functions of Hydrothermarchaeota in Hydrothermal Sediment.</title>
        <authorList>
            <person name="Zhou Z."/>
            <person name="Liu Y."/>
            <person name="Xu W."/>
            <person name="Pan J."/>
            <person name="Luo Z.H."/>
            <person name="Li M."/>
        </authorList>
    </citation>
    <scope>NUCLEOTIDE SEQUENCE [LARGE SCALE GENOMIC DNA]</scope>
    <source>
        <strain evidence="9">SpSt-876</strain>
    </source>
</reference>
<name>A0A7C6A9J4_UNCW3</name>
<dbReference type="PANTHER" id="PTHR32071">
    <property type="entry name" value="TRANSCRIPTIONAL REGULATORY PROTEIN"/>
    <property type="match status" value="1"/>
</dbReference>
<dbReference type="AlphaFoldDB" id="A0A7C6A9J4"/>
<protein>
    <submittedName>
        <fullName evidence="9">Sigma-54-dependent Fis family transcriptional regulator</fullName>
    </submittedName>
</protein>
<keyword evidence="3" id="KW-0067">ATP-binding</keyword>